<sequence>MDFLENLKAFLVSITAFLRIRPNLDLPRSQSPPLPPTSVVDLELHQPPAPISPPPSANDMTETLQPESIPTINLEPSQLPTQPSPPPSANDPETLQPESLPPPPTSSTFNNYLLQPPSATNQPESSQQRSHPPPPTPTTPSDLKQLESILAAQQHLKWINSVLSFCFSYALAISLQYAQTDHQSNQLGSSFVLLSFLVLVTFFLILVALFISPSCTKTSQLLEKVAFLVAAAAFCYTTAIPYPFELKCAVLAVFLLSLLLITISEYLNRNTA</sequence>
<dbReference type="Proteomes" id="UP000026915">
    <property type="component" value="Chromosome 9"/>
</dbReference>
<feature type="transmembrane region" description="Helical" evidence="2">
    <location>
        <begin position="250"/>
        <end position="267"/>
    </location>
</feature>
<evidence type="ECO:0000256" key="1">
    <source>
        <dbReference type="SAM" id="MobiDB-lite"/>
    </source>
</evidence>
<feature type="transmembrane region" description="Helical" evidence="2">
    <location>
        <begin position="158"/>
        <end position="178"/>
    </location>
</feature>
<dbReference type="PANTHER" id="PTHR34741:SF1">
    <property type="entry name" value="PGG DOMAIN-CONTAINING PROTEIN"/>
    <property type="match status" value="1"/>
</dbReference>
<evidence type="ECO:0000313" key="4">
    <source>
        <dbReference type="Proteomes" id="UP000026915"/>
    </source>
</evidence>
<gene>
    <name evidence="3" type="ORF">TCM_041537</name>
</gene>
<keyword evidence="2" id="KW-1133">Transmembrane helix</keyword>
<feature type="compositionally biased region" description="Polar residues" evidence="1">
    <location>
        <begin position="109"/>
        <end position="130"/>
    </location>
</feature>
<feature type="transmembrane region" description="Helical" evidence="2">
    <location>
        <begin position="225"/>
        <end position="244"/>
    </location>
</feature>
<evidence type="ECO:0000256" key="2">
    <source>
        <dbReference type="SAM" id="Phobius"/>
    </source>
</evidence>
<reference evidence="3 4" key="1">
    <citation type="journal article" date="2013" name="Genome Biol.">
        <title>The genome sequence of the most widely cultivated cacao type and its use to identify candidate genes regulating pod color.</title>
        <authorList>
            <person name="Motamayor J.C."/>
            <person name="Mockaitis K."/>
            <person name="Schmutz J."/>
            <person name="Haiminen N."/>
            <person name="Iii D.L."/>
            <person name="Cornejo O."/>
            <person name="Findley S.D."/>
            <person name="Zheng P."/>
            <person name="Utro F."/>
            <person name="Royaert S."/>
            <person name="Saski C."/>
            <person name="Jenkins J."/>
            <person name="Podicheti R."/>
            <person name="Zhao M."/>
            <person name="Scheffler B.E."/>
            <person name="Stack J.C."/>
            <person name="Feltus F.A."/>
            <person name="Mustiga G.M."/>
            <person name="Amores F."/>
            <person name="Phillips W."/>
            <person name="Marelli J.P."/>
            <person name="May G.D."/>
            <person name="Shapiro H."/>
            <person name="Ma J."/>
            <person name="Bustamante C.D."/>
            <person name="Schnell R.J."/>
            <person name="Main D."/>
            <person name="Gilbert D."/>
            <person name="Parida L."/>
            <person name="Kuhn D.N."/>
        </authorList>
    </citation>
    <scope>NUCLEOTIDE SEQUENCE [LARGE SCALE GENOMIC DNA]</scope>
    <source>
        <strain evidence="4">cv. Matina 1-6</strain>
    </source>
</reference>
<dbReference type="AlphaFoldDB" id="A0A061GWQ2"/>
<keyword evidence="2" id="KW-0472">Membrane</keyword>
<name>A0A061GWQ2_THECC</name>
<feature type="compositionally biased region" description="Pro residues" evidence="1">
    <location>
        <begin position="47"/>
        <end position="56"/>
    </location>
</feature>
<dbReference type="EMBL" id="CM001887">
    <property type="protein sequence ID" value="EOY33607.1"/>
    <property type="molecule type" value="Genomic_DNA"/>
</dbReference>
<protein>
    <submittedName>
        <fullName evidence="3">Uncharacterized protein</fullName>
    </submittedName>
</protein>
<dbReference type="PANTHER" id="PTHR34741">
    <property type="entry name" value="IMAP FAMILY MEMBER 1, PUTATIVE-RELATED"/>
    <property type="match status" value="1"/>
</dbReference>
<keyword evidence="4" id="KW-1185">Reference proteome</keyword>
<dbReference type="Gramene" id="EOY33607">
    <property type="protein sequence ID" value="EOY33607"/>
    <property type="gene ID" value="TCM_041537"/>
</dbReference>
<feature type="transmembrane region" description="Helical" evidence="2">
    <location>
        <begin position="190"/>
        <end position="213"/>
    </location>
</feature>
<keyword evidence="2" id="KW-0812">Transmembrane</keyword>
<feature type="compositionally biased region" description="Polar residues" evidence="1">
    <location>
        <begin position="58"/>
        <end position="75"/>
    </location>
</feature>
<evidence type="ECO:0000313" key="3">
    <source>
        <dbReference type="EMBL" id="EOY33607.1"/>
    </source>
</evidence>
<proteinExistence type="predicted"/>
<feature type="region of interest" description="Disordered" evidence="1">
    <location>
        <begin position="24"/>
        <end position="142"/>
    </location>
</feature>
<dbReference type="HOGENOM" id="CLU_089491_0_0_1"/>
<accession>A0A061GWQ2</accession>
<dbReference type="OMA" id="TIAICTC"/>
<dbReference type="InParanoid" id="A0A061GWQ2"/>
<organism evidence="3 4">
    <name type="scientific">Theobroma cacao</name>
    <name type="common">Cacao</name>
    <name type="synonym">Cocoa</name>
    <dbReference type="NCBI Taxonomy" id="3641"/>
    <lineage>
        <taxon>Eukaryota</taxon>
        <taxon>Viridiplantae</taxon>
        <taxon>Streptophyta</taxon>
        <taxon>Embryophyta</taxon>
        <taxon>Tracheophyta</taxon>
        <taxon>Spermatophyta</taxon>
        <taxon>Magnoliopsida</taxon>
        <taxon>eudicotyledons</taxon>
        <taxon>Gunneridae</taxon>
        <taxon>Pentapetalae</taxon>
        <taxon>rosids</taxon>
        <taxon>malvids</taxon>
        <taxon>Malvales</taxon>
        <taxon>Malvaceae</taxon>
        <taxon>Byttnerioideae</taxon>
        <taxon>Theobroma</taxon>
    </lineage>
</organism>